<dbReference type="Proteomes" id="UP001595904">
    <property type="component" value="Unassembled WGS sequence"/>
</dbReference>
<evidence type="ECO:0000256" key="1">
    <source>
        <dbReference type="ARBA" id="ARBA00010990"/>
    </source>
</evidence>
<reference evidence="5" key="1">
    <citation type="journal article" date="2019" name="Int. J. Syst. Evol. Microbiol.">
        <title>The Global Catalogue of Microorganisms (GCM) 10K type strain sequencing project: providing services to taxonomists for standard genome sequencing and annotation.</title>
        <authorList>
            <consortium name="The Broad Institute Genomics Platform"/>
            <consortium name="The Broad Institute Genome Sequencing Center for Infectious Disease"/>
            <person name="Wu L."/>
            <person name="Ma J."/>
        </authorList>
    </citation>
    <scope>NUCLEOTIDE SEQUENCE [LARGE SCALE GENOMIC DNA]</scope>
    <source>
        <strain evidence="5">CGMCC 1.10759</strain>
    </source>
</reference>
<comment type="similarity">
    <text evidence="1">Belongs to the P-Pant transferase superfamily. Gsp/Sfp/HetI/AcpT family.</text>
</comment>
<organism evidence="4 5">
    <name type="scientific">Steroidobacter flavus</name>
    <dbReference type="NCBI Taxonomy" id="1842136"/>
    <lineage>
        <taxon>Bacteria</taxon>
        <taxon>Pseudomonadati</taxon>
        <taxon>Pseudomonadota</taxon>
        <taxon>Gammaproteobacteria</taxon>
        <taxon>Steroidobacterales</taxon>
        <taxon>Steroidobacteraceae</taxon>
        <taxon>Steroidobacter</taxon>
    </lineage>
</organism>
<proteinExistence type="inferred from homology"/>
<feature type="domain" description="4'-phosphopantetheinyl transferase" evidence="3">
    <location>
        <begin position="98"/>
        <end position="161"/>
    </location>
</feature>
<evidence type="ECO:0000313" key="4">
    <source>
        <dbReference type="EMBL" id="MFC4310575.1"/>
    </source>
</evidence>
<keyword evidence="2 4" id="KW-0808">Transferase</keyword>
<gene>
    <name evidence="4" type="ORF">ACFPN2_15900</name>
</gene>
<dbReference type="RefSeq" id="WP_380598165.1">
    <property type="nucleotide sequence ID" value="NZ_JBHSDU010000003.1"/>
</dbReference>
<name>A0ABV8SV25_9GAMM</name>
<evidence type="ECO:0000256" key="2">
    <source>
        <dbReference type="ARBA" id="ARBA00022679"/>
    </source>
</evidence>
<dbReference type="EMBL" id="JBHSDU010000003">
    <property type="protein sequence ID" value="MFC4310575.1"/>
    <property type="molecule type" value="Genomic_DNA"/>
</dbReference>
<dbReference type="Gene3D" id="3.90.470.20">
    <property type="entry name" value="4'-phosphopantetheinyl transferase domain"/>
    <property type="match status" value="1"/>
</dbReference>
<sequence>MHGNLHALTANPFSLNRAAADTRLTLWLAFPTARAHFDPSTLSEADRARLAGAHGARRRADFEVSRALLAIADVGSAAHSMSHSAEHAALLIAPTGSRIGVDLEINRARDVLRLARFAFDEREVSALESAAPESRQALFYTLWTLKESFAKALQLNLVDALRHCVFWTDDGEWRGRVPTASSWSAAVFQPRPDIFIAAARIGASEAMQLNAWEWPPKQLANWPVMAACAAAPSDADAAPV</sequence>
<dbReference type="InterPro" id="IPR037143">
    <property type="entry name" value="4-PPantetheinyl_Trfase_dom_sf"/>
</dbReference>
<dbReference type="SUPFAM" id="SSF56214">
    <property type="entry name" value="4'-phosphopantetheinyl transferase"/>
    <property type="match status" value="1"/>
</dbReference>
<comment type="caution">
    <text evidence="4">The sequence shown here is derived from an EMBL/GenBank/DDBJ whole genome shotgun (WGS) entry which is preliminary data.</text>
</comment>
<keyword evidence="5" id="KW-1185">Reference proteome</keyword>
<accession>A0ABV8SV25</accession>
<dbReference type="InterPro" id="IPR008278">
    <property type="entry name" value="4-PPantetheinyl_Trfase_dom"/>
</dbReference>
<dbReference type="PANTHER" id="PTHR12215:SF10">
    <property type="entry name" value="L-AMINOADIPATE-SEMIALDEHYDE DEHYDROGENASE-PHOSPHOPANTETHEINYL TRANSFERASE"/>
    <property type="match status" value="1"/>
</dbReference>
<dbReference type="Pfam" id="PF01648">
    <property type="entry name" value="ACPS"/>
    <property type="match status" value="1"/>
</dbReference>
<protein>
    <submittedName>
        <fullName evidence="4">4'-phosphopantetheinyl transferase family protein</fullName>
    </submittedName>
</protein>
<dbReference type="GO" id="GO:0016740">
    <property type="term" value="F:transferase activity"/>
    <property type="evidence" value="ECO:0007669"/>
    <property type="project" value="UniProtKB-KW"/>
</dbReference>
<evidence type="ECO:0000313" key="5">
    <source>
        <dbReference type="Proteomes" id="UP001595904"/>
    </source>
</evidence>
<evidence type="ECO:0000259" key="3">
    <source>
        <dbReference type="Pfam" id="PF01648"/>
    </source>
</evidence>
<dbReference type="InterPro" id="IPR050559">
    <property type="entry name" value="P-Pant_transferase_sf"/>
</dbReference>
<dbReference type="PANTHER" id="PTHR12215">
    <property type="entry name" value="PHOSPHOPANTETHEINE TRANSFERASE"/>
    <property type="match status" value="1"/>
</dbReference>